<dbReference type="PROSITE" id="PS50002">
    <property type="entry name" value="SH3"/>
    <property type="match status" value="1"/>
</dbReference>
<evidence type="ECO:0000256" key="2">
    <source>
        <dbReference type="PROSITE-ProRule" id="PRU00192"/>
    </source>
</evidence>
<dbReference type="Proteomes" id="UP000245383">
    <property type="component" value="Unassembled WGS sequence"/>
</dbReference>
<keyword evidence="4" id="KW-0472">Membrane</keyword>
<feature type="domain" description="SH3" evidence="5">
    <location>
        <begin position="410"/>
        <end position="471"/>
    </location>
</feature>
<feature type="compositionally biased region" description="Low complexity" evidence="3">
    <location>
        <begin position="306"/>
        <end position="316"/>
    </location>
</feature>
<evidence type="ECO:0000313" key="6">
    <source>
        <dbReference type="EMBL" id="PVU89278.1"/>
    </source>
</evidence>
<dbReference type="InterPro" id="IPR036028">
    <property type="entry name" value="SH3-like_dom_sf"/>
</dbReference>
<evidence type="ECO:0000259" key="5">
    <source>
        <dbReference type="PROSITE" id="PS50002"/>
    </source>
</evidence>
<evidence type="ECO:0000256" key="1">
    <source>
        <dbReference type="ARBA" id="ARBA00022443"/>
    </source>
</evidence>
<keyword evidence="1 2" id="KW-0728">SH3 domain</keyword>
<feature type="compositionally biased region" description="Low complexity" evidence="3">
    <location>
        <begin position="276"/>
        <end position="285"/>
    </location>
</feature>
<comment type="caution">
    <text evidence="6">The sequence shown here is derived from an EMBL/GenBank/DDBJ whole genome shotgun (WGS) entry which is preliminary data.</text>
</comment>
<dbReference type="OrthoDB" id="5340910at2759"/>
<name>A0A2T9YAA3_9FUNG</name>
<feature type="compositionally biased region" description="Basic and acidic residues" evidence="3">
    <location>
        <begin position="262"/>
        <end position="273"/>
    </location>
</feature>
<dbReference type="SUPFAM" id="SSF50044">
    <property type="entry name" value="SH3-domain"/>
    <property type="match status" value="1"/>
</dbReference>
<gene>
    <name evidence="6" type="ORF">BB561_005454</name>
</gene>
<feature type="region of interest" description="Disordered" evidence="3">
    <location>
        <begin position="256"/>
        <end position="318"/>
    </location>
</feature>
<proteinExistence type="predicted"/>
<feature type="transmembrane region" description="Helical" evidence="4">
    <location>
        <begin position="325"/>
        <end position="348"/>
    </location>
</feature>
<sequence>MGRSLACPGYEKYSVSTESNELFSWSPSNSIQAFDDALLKYVGSPQDSNLMQIYYRCDSYTNDTSKEIASLNANILYRRSVVCAQVISGTNGLLNCYNQSQKFTGTNLENVINLKRDLNSNKPVPSNSVEENKPKTEASIPKPLCKSTCLKWANSVVDMFKNKNACGNTASTDTSQAQKSINLLCEQYPLNGENDCISGEQNELNTCGFRNIYGWCSNCEYSKKFSEQCNSVNSTLTSSFFNGDVFLNSTSSLEKSINSQKNENDKTKKEIKGQPDNNNKNDNNNTVEQTSEDDKSQNADNDGDSNNESKSPSNSKNSEKSFKTISIALGILLLLLICLISIFFVLLLRSKQRLFLKNLFSKDSEEFDRFNRFDKSEMDPLSKQIMTKNTRTSENLLNPEVDFVDMFLKSVGVPRVVLHSFFAKREDEISLKPSERVQIQIVFDDGWAVGKNLNTGKEGSFPLMCVIKNLPNQMPQSWSDLEKNKEAHNKNIGFDGVDTEDYILYNQSSEMSQQLKASSRKSSDADSKRSSNTKSSLFSLSNINKDNQMLLRNQQTIETPTMLANKNKASADPALGSISKGLNFIPTESARYANAQSAHYDEYYDISPKRPSNVVHK</sequence>
<dbReference type="AlphaFoldDB" id="A0A2T9YAA3"/>
<dbReference type="STRING" id="133385.A0A2T9YAA3"/>
<keyword evidence="4" id="KW-1133">Transmembrane helix</keyword>
<organism evidence="6 7">
    <name type="scientific">Smittium simulii</name>
    <dbReference type="NCBI Taxonomy" id="133385"/>
    <lineage>
        <taxon>Eukaryota</taxon>
        <taxon>Fungi</taxon>
        <taxon>Fungi incertae sedis</taxon>
        <taxon>Zoopagomycota</taxon>
        <taxon>Kickxellomycotina</taxon>
        <taxon>Harpellomycetes</taxon>
        <taxon>Harpellales</taxon>
        <taxon>Legeriomycetaceae</taxon>
        <taxon>Smittium</taxon>
    </lineage>
</organism>
<evidence type="ECO:0000256" key="3">
    <source>
        <dbReference type="SAM" id="MobiDB-lite"/>
    </source>
</evidence>
<dbReference type="InterPro" id="IPR001452">
    <property type="entry name" value="SH3_domain"/>
</dbReference>
<accession>A0A2T9YAA3</accession>
<reference evidence="6 7" key="1">
    <citation type="journal article" date="2018" name="MBio">
        <title>Comparative Genomics Reveals the Core Gene Toolbox for the Fungus-Insect Symbiosis.</title>
        <authorList>
            <person name="Wang Y."/>
            <person name="Stata M."/>
            <person name="Wang W."/>
            <person name="Stajich J.E."/>
            <person name="White M.M."/>
            <person name="Moncalvo J.M."/>
        </authorList>
    </citation>
    <scope>NUCLEOTIDE SEQUENCE [LARGE SCALE GENOMIC DNA]</scope>
    <source>
        <strain evidence="6 7">SWE-8-4</strain>
    </source>
</reference>
<protein>
    <recommendedName>
        <fullName evidence="5">SH3 domain-containing protein</fullName>
    </recommendedName>
</protein>
<keyword evidence="4" id="KW-0812">Transmembrane</keyword>
<dbReference type="EMBL" id="MBFR01000326">
    <property type="protein sequence ID" value="PVU89278.1"/>
    <property type="molecule type" value="Genomic_DNA"/>
</dbReference>
<keyword evidence="7" id="KW-1185">Reference proteome</keyword>
<dbReference type="Pfam" id="PF00018">
    <property type="entry name" value="SH3_1"/>
    <property type="match status" value="1"/>
</dbReference>
<evidence type="ECO:0000256" key="4">
    <source>
        <dbReference type="SAM" id="Phobius"/>
    </source>
</evidence>
<evidence type="ECO:0000313" key="7">
    <source>
        <dbReference type="Proteomes" id="UP000245383"/>
    </source>
</evidence>
<dbReference type="Gene3D" id="2.30.30.40">
    <property type="entry name" value="SH3 Domains"/>
    <property type="match status" value="1"/>
</dbReference>
<feature type="region of interest" description="Disordered" evidence="3">
    <location>
        <begin position="513"/>
        <end position="538"/>
    </location>
</feature>